<dbReference type="EMBL" id="VUJU01006987">
    <property type="protein sequence ID" value="KAF0747027.1"/>
    <property type="molecule type" value="Genomic_DNA"/>
</dbReference>
<dbReference type="Proteomes" id="UP000478052">
    <property type="component" value="Unassembled WGS sequence"/>
</dbReference>
<gene>
    <name evidence="2" type="ORF">FWK35_00015980</name>
</gene>
<dbReference type="InterPro" id="IPR018289">
    <property type="entry name" value="MULE_transposase_dom"/>
</dbReference>
<organism evidence="2 3">
    <name type="scientific">Aphis craccivora</name>
    <name type="common">Cowpea aphid</name>
    <dbReference type="NCBI Taxonomy" id="307492"/>
    <lineage>
        <taxon>Eukaryota</taxon>
        <taxon>Metazoa</taxon>
        <taxon>Ecdysozoa</taxon>
        <taxon>Arthropoda</taxon>
        <taxon>Hexapoda</taxon>
        <taxon>Insecta</taxon>
        <taxon>Pterygota</taxon>
        <taxon>Neoptera</taxon>
        <taxon>Paraneoptera</taxon>
        <taxon>Hemiptera</taxon>
        <taxon>Sternorrhyncha</taxon>
        <taxon>Aphidomorpha</taxon>
        <taxon>Aphidoidea</taxon>
        <taxon>Aphididae</taxon>
        <taxon>Aphidini</taxon>
        <taxon>Aphis</taxon>
        <taxon>Aphis</taxon>
    </lineage>
</organism>
<reference evidence="2 3" key="1">
    <citation type="submission" date="2019-08" db="EMBL/GenBank/DDBJ databases">
        <title>Whole genome of Aphis craccivora.</title>
        <authorList>
            <person name="Voronova N.V."/>
            <person name="Shulinski R.S."/>
            <person name="Bandarenka Y.V."/>
            <person name="Zhorov D.G."/>
            <person name="Warner D."/>
        </authorList>
    </citation>
    <scope>NUCLEOTIDE SEQUENCE [LARGE SCALE GENOMIC DNA]</scope>
    <source>
        <strain evidence="2">180601</strain>
        <tissue evidence="2">Whole Body</tissue>
    </source>
</reference>
<proteinExistence type="predicted"/>
<evidence type="ECO:0000313" key="2">
    <source>
        <dbReference type="EMBL" id="KAF0747027.1"/>
    </source>
</evidence>
<evidence type="ECO:0000259" key="1">
    <source>
        <dbReference type="Pfam" id="PF10551"/>
    </source>
</evidence>
<accession>A0A6G0Y122</accession>
<evidence type="ECO:0000313" key="3">
    <source>
        <dbReference type="Proteomes" id="UP000478052"/>
    </source>
</evidence>
<dbReference type="OrthoDB" id="93990at2759"/>
<feature type="domain" description="MULE transposase" evidence="1">
    <location>
        <begin position="14"/>
        <end position="50"/>
    </location>
</feature>
<name>A0A6G0Y122_APHCR</name>
<comment type="caution">
    <text evidence="2">The sequence shown here is derived from an EMBL/GenBank/DDBJ whole genome shotgun (WGS) entry which is preliminary data.</text>
</comment>
<dbReference type="AlphaFoldDB" id="A0A6G0Y122"/>
<feature type="non-terminal residue" evidence="2">
    <location>
        <position position="1"/>
    </location>
</feature>
<sequence length="213" mass="24967">EGLISICDDYGYELLPKCIINDFEKAAINAVSNIFPECEQTGCFFHLGQNIWRKIQSSGLATQYGNDIEFALKLRCLWSLAFLPPEQIPDAFDNLSANYSVPDVIKTYFEENYIRGKIKRTFRNGYRYRKSWHKRWKILVGAEHVGIYRLIIEMRKEQQNTLGQIELIVSGNQRQKPKLASIKRQLQIHNVIEDKNNRNTIDFLKRISYNLNF</sequence>
<keyword evidence="3" id="KW-1185">Reference proteome</keyword>
<dbReference type="Pfam" id="PF10551">
    <property type="entry name" value="MULE"/>
    <property type="match status" value="1"/>
</dbReference>
<protein>
    <recommendedName>
        <fullName evidence="1">MULE transposase domain-containing protein</fullName>
    </recommendedName>
</protein>